<keyword evidence="5" id="KW-1185">Reference proteome</keyword>
<dbReference type="GO" id="GO:0006950">
    <property type="term" value="P:response to stress"/>
    <property type="evidence" value="ECO:0007669"/>
    <property type="project" value="UniProtKB-ARBA"/>
</dbReference>
<dbReference type="AlphaFoldDB" id="A0A9D5BEN6"/>
<dbReference type="EMBL" id="JAMSHJ010000001">
    <property type="protein sequence ID" value="KAI5442071.1"/>
    <property type="molecule type" value="Genomic_DNA"/>
</dbReference>
<dbReference type="PANTHER" id="PTHR33172:SF103">
    <property type="entry name" value="PROTEIN OXIDATIVE STRESS 3"/>
    <property type="match status" value="1"/>
</dbReference>
<evidence type="ECO:0000313" key="5">
    <source>
        <dbReference type="Proteomes" id="UP001058974"/>
    </source>
</evidence>
<reference evidence="4 5" key="1">
    <citation type="journal article" date="2022" name="Nat. Genet.">
        <title>Improved pea reference genome and pan-genome highlight genomic features and evolutionary characteristics.</title>
        <authorList>
            <person name="Yang T."/>
            <person name="Liu R."/>
            <person name="Luo Y."/>
            <person name="Hu S."/>
            <person name="Wang D."/>
            <person name="Wang C."/>
            <person name="Pandey M.K."/>
            <person name="Ge S."/>
            <person name="Xu Q."/>
            <person name="Li N."/>
            <person name="Li G."/>
            <person name="Huang Y."/>
            <person name="Saxena R.K."/>
            <person name="Ji Y."/>
            <person name="Li M."/>
            <person name="Yan X."/>
            <person name="He Y."/>
            <person name="Liu Y."/>
            <person name="Wang X."/>
            <person name="Xiang C."/>
            <person name="Varshney R.K."/>
            <person name="Ding H."/>
            <person name="Gao S."/>
            <person name="Zong X."/>
        </authorList>
    </citation>
    <scope>NUCLEOTIDE SEQUENCE [LARGE SCALE GENOMIC DNA]</scope>
    <source>
        <strain evidence="4 5">cv. Zhongwan 6</strain>
    </source>
</reference>
<protein>
    <submittedName>
        <fullName evidence="4">Uncharacterized protein</fullName>
    </submittedName>
</protein>
<name>A0A9D5BEN6_PEA</name>
<dbReference type="Gramene" id="Psat01G0122000-T1">
    <property type="protein sequence ID" value="KAI5442071.1"/>
    <property type="gene ID" value="KIW84_011220"/>
</dbReference>
<keyword evidence="3" id="KW-1133">Transmembrane helix</keyword>
<dbReference type="OrthoDB" id="694201at2759"/>
<keyword evidence="3" id="KW-0812">Transmembrane</keyword>
<comment type="subcellular location">
    <subcellularLocation>
        <location evidence="1">Nucleus</location>
    </subcellularLocation>
</comment>
<dbReference type="GO" id="GO:0005634">
    <property type="term" value="C:nucleus"/>
    <property type="evidence" value="ECO:0007669"/>
    <property type="project" value="UniProtKB-SubCell"/>
</dbReference>
<evidence type="ECO:0000256" key="2">
    <source>
        <dbReference type="ARBA" id="ARBA00023242"/>
    </source>
</evidence>
<proteinExistence type="predicted"/>
<comment type="caution">
    <text evidence="4">The sequence shown here is derived from an EMBL/GenBank/DDBJ whole genome shotgun (WGS) entry which is preliminary data.</text>
</comment>
<keyword evidence="3" id="KW-0472">Membrane</keyword>
<organism evidence="4 5">
    <name type="scientific">Pisum sativum</name>
    <name type="common">Garden pea</name>
    <name type="synonym">Lathyrus oleraceus</name>
    <dbReference type="NCBI Taxonomy" id="3888"/>
    <lineage>
        <taxon>Eukaryota</taxon>
        <taxon>Viridiplantae</taxon>
        <taxon>Streptophyta</taxon>
        <taxon>Embryophyta</taxon>
        <taxon>Tracheophyta</taxon>
        <taxon>Spermatophyta</taxon>
        <taxon>Magnoliopsida</taxon>
        <taxon>eudicotyledons</taxon>
        <taxon>Gunneridae</taxon>
        <taxon>Pentapetalae</taxon>
        <taxon>rosids</taxon>
        <taxon>fabids</taxon>
        <taxon>Fabales</taxon>
        <taxon>Fabaceae</taxon>
        <taxon>Papilionoideae</taxon>
        <taxon>50 kb inversion clade</taxon>
        <taxon>NPAAA clade</taxon>
        <taxon>Hologalegina</taxon>
        <taxon>IRL clade</taxon>
        <taxon>Fabeae</taxon>
        <taxon>Lathyrus</taxon>
    </lineage>
</organism>
<accession>A0A9D5BEN6</accession>
<dbReference type="Proteomes" id="UP001058974">
    <property type="component" value="Chromosome 1"/>
</dbReference>
<evidence type="ECO:0000256" key="3">
    <source>
        <dbReference type="SAM" id="Phobius"/>
    </source>
</evidence>
<evidence type="ECO:0000313" key="4">
    <source>
        <dbReference type="EMBL" id="KAI5442071.1"/>
    </source>
</evidence>
<gene>
    <name evidence="4" type="ORF">KIW84_011220</name>
</gene>
<feature type="transmembrane region" description="Helical" evidence="3">
    <location>
        <begin position="22"/>
        <end position="40"/>
    </location>
</feature>
<keyword evidence="2" id="KW-0539">Nucleus</keyword>
<dbReference type="PANTHER" id="PTHR33172">
    <property type="entry name" value="OS08G0516900 PROTEIN"/>
    <property type="match status" value="1"/>
</dbReference>
<sequence>MLSNYSYIYKIQYFYKYNITDLSFFIEGLFHFFFLIQIFVEMNVKGIMVKENKSDSTTSSSSSSIGTFSEDSMNCLCSCSSELIEDADSSSTSSSHSNGSLCDLSELMNNLPIKRGLSMFYEGKTQSFSCLGEVEKMEDVPKKSNKRMKSCRSYGDRIWYNSPKATISKKTSRLTFSSVLTKRGTFLQRSS</sequence>
<dbReference type="InterPro" id="IPR051992">
    <property type="entry name" value="OxStress_Response_Reg"/>
</dbReference>
<dbReference type="Gramene" id="Psat1g050760.1">
    <property type="protein sequence ID" value="Psat1g050760.1.cds"/>
    <property type="gene ID" value="Psat1g050760"/>
</dbReference>
<evidence type="ECO:0000256" key="1">
    <source>
        <dbReference type="ARBA" id="ARBA00004123"/>
    </source>
</evidence>